<name>A0ABD2PU55_9PLAT</name>
<feature type="transmembrane region" description="Helical" evidence="7">
    <location>
        <begin position="243"/>
        <end position="267"/>
    </location>
</feature>
<dbReference type="InterPro" id="IPR036259">
    <property type="entry name" value="MFS_trans_sf"/>
</dbReference>
<evidence type="ECO:0000256" key="4">
    <source>
        <dbReference type="ARBA" id="ARBA00022692"/>
    </source>
</evidence>
<keyword evidence="3" id="KW-0813">Transport</keyword>
<feature type="non-terminal residue" evidence="8">
    <location>
        <position position="1"/>
    </location>
</feature>
<comment type="subcellular location">
    <subcellularLocation>
        <location evidence="1">Endomembrane system</location>
        <topology evidence="1">Multi-pass membrane protein</topology>
    </subcellularLocation>
    <subcellularLocation>
        <location evidence="7">Lysosome membrane</location>
        <topology evidence="7">Multi-pass membrane protein</topology>
    </subcellularLocation>
</comment>
<dbReference type="GO" id="GO:0012505">
    <property type="term" value="C:endomembrane system"/>
    <property type="evidence" value="ECO:0007669"/>
    <property type="project" value="UniProtKB-SubCell"/>
</dbReference>
<keyword evidence="7" id="KW-0458">Lysosome</keyword>
<dbReference type="AlphaFoldDB" id="A0ABD2PU55"/>
<feature type="transmembrane region" description="Helical" evidence="7">
    <location>
        <begin position="207"/>
        <end position="231"/>
    </location>
</feature>
<protein>
    <recommendedName>
        <fullName evidence="7">Battenin</fullName>
    </recommendedName>
</protein>
<evidence type="ECO:0000256" key="7">
    <source>
        <dbReference type="RuleBase" id="RU361113"/>
    </source>
</evidence>
<dbReference type="Proteomes" id="UP001626550">
    <property type="component" value="Unassembled WGS sequence"/>
</dbReference>
<evidence type="ECO:0000313" key="8">
    <source>
        <dbReference type="EMBL" id="KAL3310864.1"/>
    </source>
</evidence>
<keyword evidence="6 7" id="KW-0472">Membrane</keyword>
<feature type="transmembrane region" description="Helical" evidence="7">
    <location>
        <begin position="116"/>
        <end position="138"/>
    </location>
</feature>
<evidence type="ECO:0000256" key="1">
    <source>
        <dbReference type="ARBA" id="ARBA00004127"/>
    </source>
</evidence>
<keyword evidence="5 7" id="KW-1133">Transmembrane helix</keyword>
<keyword evidence="9" id="KW-1185">Reference proteome</keyword>
<feature type="transmembrane region" description="Helical" evidence="7">
    <location>
        <begin position="33"/>
        <end position="52"/>
    </location>
</feature>
<evidence type="ECO:0000256" key="2">
    <source>
        <dbReference type="ARBA" id="ARBA00007467"/>
    </source>
</evidence>
<dbReference type="PANTHER" id="PTHR10981">
    <property type="entry name" value="BATTENIN"/>
    <property type="match status" value="1"/>
</dbReference>
<reference evidence="8 9" key="1">
    <citation type="submission" date="2024-11" db="EMBL/GenBank/DDBJ databases">
        <title>Adaptive evolution of stress response genes in parasites aligns with host niche diversity.</title>
        <authorList>
            <person name="Hahn C."/>
            <person name="Resl P."/>
        </authorList>
    </citation>
    <scope>NUCLEOTIDE SEQUENCE [LARGE SCALE GENOMIC DNA]</scope>
    <source>
        <strain evidence="8">EGGRZ-B1_66</strain>
        <tissue evidence="8">Body</tissue>
    </source>
</reference>
<accession>A0ABD2PU55</accession>
<dbReference type="SUPFAM" id="SSF103473">
    <property type="entry name" value="MFS general substrate transporter"/>
    <property type="match status" value="1"/>
</dbReference>
<comment type="caution">
    <text evidence="7">Lacks conserved residue(s) required for the propagation of feature annotation.</text>
</comment>
<evidence type="ECO:0000256" key="3">
    <source>
        <dbReference type="ARBA" id="ARBA00022448"/>
    </source>
</evidence>
<dbReference type="PANTHER" id="PTHR10981:SF0">
    <property type="entry name" value="BATTENIN"/>
    <property type="match status" value="1"/>
</dbReference>
<dbReference type="Pfam" id="PF02487">
    <property type="entry name" value="CLN3"/>
    <property type="match status" value="1"/>
</dbReference>
<dbReference type="GO" id="GO:0005765">
    <property type="term" value="C:lysosomal membrane"/>
    <property type="evidence" value="ECO:0007669"/>
    <property type="project" value="UniProtKB-SubCell"/>
</dbReference>
<dbReference type="EMBL" id="JBJKFK010002607">
    <property type="protein sequence ID" value="KAL3310864.1"/>
    <property type="molecule type" value="Genomic_DNA"/>
</dbReference>
<organism evidence="8 9">
    <name type="scientific">Cichlidogyrus casuarinus</name>
    <dbReference type="NCBI Taxonomy" id="1844966"/>
    <lineage>
        <taxon>Eukaryota</taxon>
        <taxon>Metazoa</taxon>
        <taxon>Spiralia</taxon>
        <taxon>Lophotrochozoa</taxon>
        <taxon>Platyhelminthes</taxon>
        <taxon>Monogenea</taxon>
        <taxon>Monopisthocotylea</taxon>
        <taxon>Dactylogyridea</taxon>
        <taxon>Ancyrocephalidae</taxon>
        <taxon>Cichlidogyrus</taxon>
    </lineage>
</organism>
<comment type="similarity">
    <text evidence="2 7">Belongs to the battenin family.</text>
</comment>
<sequence>NTVSTYASGTGGAGVFGALYYAWMASVLPPDTIIQITSIVPISCFLIYLILLPKGRATSFSWNFLAHCRKQNSPRLHEDEAQPLVVDVVETDEQLTETVDQVEPSAMVKLQLIKQVAHLMAALCLVYYFEYLINQALFEFMYFPGNSLNLDLAAQYRWYQVLYQVGVFISRSSVNLFHVRQTWILTLLQGVNFFLLLGHVLQPFLPALWLAFALVLYEGLLGGLSYVNTFYRISKESPPKYREFILATASTADGFGIMLSAFSAILVHNALCDRIKSGQ</sequence>
<proteinExistence type="inferred from homology"/>
<dbReference type="InterPro" id="IPR003492">
    <property type="entry name" value="Battenin_disease_Cln3"/>
</dbReference>
<keyword evidence="4 7" id="KW-0812">Transmembrane</keyword>
<gene>
    <name evidence="8" type="primary">CLN3_1</name>
    <name evidence="8" type="ORF">Ciccas_010562</name>
</gene>
<comment type="caution">
    <text evidence="8">The sequence shown here is derived from an EMBL/GenBank/DDBJ whole genome shotgun (WGS) entry which is preliminary data.</text>
</comment>
<evidence type="ECO:0000256" key="5">
    <source>
        <dbReference type="ARBA" id="ARBA00022989"/>
    </source>
</evidence>
<dbReference type="PRINTS" id="PR01315">
    <property type="entry name" value="BATTENIN"/>
</dbReference>
<evidence type="ECO:0000313" key="9">
    <source>
        <dbReference type="Proteomes" id="UP001626550"/>
    </source>
</evidence>
<evidence type="ECO:0000256" key="6">
    <source>
        <dbReference type="ARBA" id="ARBA00023136"/>
    </source>
</evidence>
<feature type="transmembrane region" description="Helical" evidence="7">
    <location>
        <begin position="184"/>
        <end position="201"/>
    </location>
</feature>
<dbReference type="Gene3D" id="1.20.1250.20">
    <property type="entry name" value="MFS general substrate transporter like domains"/>
    <property type="match status" value="1"/>
</dbReference>